<comment type="caution">
    <text evidence="1">The sequence shown here is derived from an EMBL/GenBank/DDBJ whole genome shotgun (WGS) entry which is preliminary data.</text>
</comment>
<keyword evidence="2" id="KW-1185">Reference proteome</keyword>
<proteinExistence type="predicted"/>
<organism evidence="1 2">
    <name type="scientific">Meloidogyne enterolobii</name>
    <name type="common">Root-knot nematode worm</name>
    <name type="synonym">Meloidogyne mayaguensis</name>
    <dbReference type="NCBI Taxonomy" id="390850"/>
    <lineage>
        <taxon>Eukaryota</taxon>
        <taxon>Metazoa</taxon>
        <taxon>Ecdysozoa</taxon>
        <taxon>Nematoda</taxon>
        <taxon>Chromadorea</taxon>
        <taxon>Rhabditida</taxon>
        <taxon>Tylenchina</taxon>
        <taxon>Tylenchomorpha</taxon>
        <taxon>Tylenchoidea</taxon>
        <taxon>Meloidogynidae</taxon>
        <taxon>Meloidogyninae</taxon>
        <taxon>Meloidogyne</taxon>
    </lineage>
</organism>
<name>A0ACB0Z5L0_MELEN</name>
<accession>A0ACB0Z5L0</accession>
<protein>
    <submittedName>
        <fullName evidence="1">Uncharacterized protein</fullName>
    </submittedName>
</protein>
<dbReference type="EMBL" id="CAVMJV010000025">
    <property type="protein sequence ID" value="CAK5074148.1"/>
    <property type="molecule type" value="Genomic_DNA"/>
</dbReference>
<sequence length="103" mass="12141">MWQFKFKSPARRNEAFLKKSFKSVLRTNGCLYIAKNLVKNKNNIIDVFQTLPEILQTFCNLFKFHPQLVAKQFSEYRFLFFNFLGPFWAENSGSEGRPPSIPQ</sequence>
<evidence type="ECO:0000313" key="2">
    <source>
        <dbReference type="Proteomes" id="UP001497535"/>
    </source>
</evidence>
<evidence type="ECO:0000313" key="1">
    <source>
        <dbReference type="EMBL" id="CAK5074148.1"/>
    </source>
</evidence>
<dbReference type="Proteomes" id="UP001497535">
    <property type="component" value="Unassembled WGS sequence"/>
</dbReference>
<gene>
    <name evidence="1" type="ORF">MENTE1834_LOCUS20852</name>
</gene>
<reference evidence="1" key="1">
    <citation type="submission" date="2023-11" db="EMBL/GenBank/DDBJ databases">
        <authorList>
            <person name="Poullet M."/>
        </authorList>
    </citation>
    <scope>NUCLEOTIDE SEQUENCE</scope>
    <source>
        <strain evidence="1">E1834</strain>
    </source>
</reference>